<evidence type="ECO:0000313" key="7">
    <source>
        <dbReference type="EMBL" id="PLW21123.1"/>
    </source>
</evidence>
<dbReference type="AlphaFoldDB" id="A0A2N5T6L2"/>
<keyword evidence="8" id="KW-1185">Reference proteome</keyword>
<protein>
    <submittedName>
        <fullName evidence="7">Uncharacterized protein</fullName>
    </submittedName>
</protein>
<evidence type="ECO:0000256" key="2">
    <source>
        <dbReference type="ARBA" id="ARBA00023015"/>
    </source>
</evidence>
<dbReference type="PANTHER" id="PTHR11988">
    <property type="entry name" value="THYROTROPH EMBRYONIC FACTOR RELATED"/>
    <property type="match status" value="1"/>
</dbReference>
<comment type="caution">
    <text evidence="7">The sequence shown here is derived from an EMBL/GenBank/DDBJ whole genome shotgun (WGS) entry which is preliminary data.</text>
</comment>
<dbReference type="GO" id="GO:0000978">
    <property type="term" value="F:RNA polymerase II cis-regulatory region sequence-specific DNA binding"/>
    <property type="evidence" value="ECO:0007669"/>
    <property type="project" value="TreeGrafter"/>
</dbReference>
<dbReference type="EMBL" id="PGCJ01000787">
    <property type="protein sequence ID" value="PLW21123.1"/>
    <property type="molecule type" value="Genomic_DNA"/>
</dbReference>
<keyword evidence="4" id="KW-0804">Transcription</keyword>
<evidence type="ECO:0000256" key="5">
    <source>
        <dbReference type="ARBA" id="ARBA00023242"/>
    </source>
</evidence>
<dbReference type="GO" id="GO:0000981">
    <property type="term" value="F:DNA-binding transcription factor activity, RNA polymerase II-specific"/>
    <property type="evidence" value="ECO:0007669"/>
    <property type="project" value="TreeGrafter"/>
</dbReference>
<accession>A0A2N5T6L2</accession>
<name>A0A2N5T6L2_9BASI</name>
<dbReference type="Gene3D" id="3.80.10.10">
    <property type="entry name" value="Ribonuclease Inhibitor"/>
    <property type="match status" value="1"/>
</dbReference>
<reference evidence="7 8" key="1">
    <citation type="submission" date="2017-11" db="EMBL/GenBank/DDBJ databases">
        <title>De novo assembly and phasing of dikaryotic genomes from two isolates of Puccinia coronata f. sp. avenae, the causal agent of oat crown rust.</title>
        <authorList>
            <person name="Miller M.E."/>
            <person name="Zhang Y."/>
            <person name="Omidvar V."/>
            <person name="Sperschneider J."/>
            <person name="Schwessinger B."/>
            <person name="Raley C."/>
            <person name="Palmer J.M."/>
            <person name="Garnica D."/>
            <person name="Upadhyaya N."/>
            <person name="Rathjen J."/>
            <person name="Taylor J.M."/>
            <person name="Park R.F."/>
            <person name="Dodds P.N."/>
            <person name="Hirsch C.D."/>
            <person name="Kianian S.F."/>
            <person name="Figueroa M."/>
        </authorList>
    </citation>
    <scope>NUCLEOTIDE SEQUENCE [LARGE SCALE GENOMIC DNA]</scope>
    <source>
        <strain evidence="7">12NC29</strain>
    </source>
</reference>
<proteinExistence type="predicted"/>
<feature type="region of interest" description="Disordered" evidence="6">
    <location>
        <begin position="483"/>
        <end position="517"/>
    </location>
</feature>
<dbReference type="InterPro" id="IPR032675">
    <property type="entry name" value="LRR_dom_sf"/>
</dbReference>
<keyword evidence="2" id="KW-0805">Transcription regulation</keyword>
<evidence type="ECO:0000256" key="1">
    <source>
        <dbReference type="ARBA" id="ARBA00004123"/>
    </source>
</evidence>
<dbReference type="InterPro" id="IPR040223">
    <property type="entry name" value="PAR_bZIP"/>
</dbReference>
<dbReference type="SUPFAM" id="SSF52047">
    <property type="entry name" value="RNI-like"/>
    <property type="match status" value="1"/>
</dbReference>
<dbReference type="OrthoDB" id="2499170at2759"/>
<feature type="region of interest" description="Disordered" evidence="6">
    <location>
        <begin position="56"/>
        <end position="79"/>
    </location>
</feature>
<gene>
    <name evidence="7" type="ORF">PCANC_05510</name>
</gene>
<dbReference type="Proteomes" id="UP000235388">
    <property type="component" value="Unassembled WGS sequence"/>
</dbReference>
<keyword evidence="5" id="KW-0539">Nucleus</keyword>
<evidence type="ECO:0000313" key="8">
    <source>
        <dbReference type="Proteomes" id="UP000235388"/>
    </source>
</evidence>
<dbReference type="GO" id="GO:0005634">
    <property type="term" value="C:nucleus"/>
    <property type="evidence" value="ECO:0007669"/>
    <property type="project" value="UniProtKB-SubCell"/>
</dbReference>
<feature type="compositionally biased region" description="Acidic residues" evidence="6">
    <location>
        <begin position="506"/>
        <end position="517"/>
    </location>
</feature>
<evidence type="ECO:0000256" key="6">
    <source>
        <dbReference type="SAM" id="MobiDB-lite"/>
    </source>
</evidence>
<organism evidence="7 8">
    <name type="scientific">Puccinia coronata f. sp. avenae</name>
    <dbReference type="NCBI Taxonomy" id="200324"/>
    <lineage>
        <taxon>Eukaryota</taxon>
        <taxon>Fungi</taxon>
        <taxon>Dikarya</taxon>
        <taxon>Basidiomycota</taxon>
        <taxon>Pucciniomycotina</taxon>
        <taxon>Pucciniomycetes</taxon>
        <taxon>Pucciniales</taxon>
        <taxon>Pucciniaceae</taxon>
        <taxon>Puccinia</taxon>
    </lineage>
</organism>
<keyword evidence="3" id="KW-0238">DNA-binding</keyword>
<evidence type="ECO:0000256" key="4">
    <source>
        <dbReference type="ARBA" id="ARBA00023163"/>
    </source>
</evidence>
<dbReference type="PANTHER" id="PTHR11988:SF27">
    <property type="entry name" value="GH27708P"/>
    <property type="match status" value="1"/>
</dbReference>
<evidence type="ECO:0000256" key="3">
    <source>
        <dbReference type="ARBA" id="ARBA00023125"/>
    </source>
</evidence>
<comment type="subcellular location">
    <subcellularLocation>
        <location evidence="1">Nucleus</location>
    </subcellularLocation>
</comment>
<sequence>MAKLTDLPAELINRIVHHVLFSAPQPATGEDEDRPKRKDLLDHDHHLLDHTQLDCALKPKPRPHRERLPNPQGHKHDPALTYAEPVSWPEGPPDNPLLPLCLVNRTFRQYAQELLFKNVGLDSKWTASLFLKSLTCVPSHDHQSLHTHPNNDNQLQAMQAESPRVCGLSQHVRSLQFSWGKECSMGQGGGSMFCKIIQSCPFLENIAISNTFLLACKEPILNALATRPRIKELVILNNTRREHSTFQWQAHEVVSHLFSRWDHLETVELSGLACWPDDSPEPAPASIPTMNCAIRTMILKDHDLDEPTLSSLIKSCADTLRTLEVTDRGHKLDRGGFCRVLQGCTSPNLECLTIHESICWQPPLSSNLHSDDPLTSPGLLDIVFNSPEALNNLKTLSFQGTLATGRLFERLPKSIVKLAWERCNIPASPLIRALSTSRDNEGPLPNLKCCSVRSRYGWDPTEKTAVQQALQLRGGCFHSTLNRSYGSPAPSDDDSDDDHYVHMWDPFEDDEWEGEDG</sequence>